<protein>
    <recommendedName>
        <fullName evidence="3">DUF2185 domain-containing protein</fullName>
    </recommendedName>
</protein>
<dbReference type="AlphaFoldDB" id="A0A1V3L6D4"/>
<proteinExistence type="predicted"/>
<reference evidence="1 2" key="1">
    <citation type="submission" date="2016-10" db="EMBL/GenBank/DDBJ databases">
        <title>Rodentibacter gen. nov. and new species.</title>
        <authorList>
            <person name="Christensen H."/>
        </authorList>
    </citation>
    <scope>NUCLEOTIDE SEQUENCE [LARGE SCALE GENOMIC DNA]</scope>
    <source>
        <strain evidence="1 2">Ppn158</strain>
    </source>
</reference>
<sequence>MENWLFEDQPNVAVITTKNILNKSSDILQVWRDKDDGMWQFLDGTDINEEDALIISLKEIVELDNSILQLYSLPLGWVAFRNNRNAEWETMNSEDI</sequence>
<gene>
    <name evidence="1" type="ORF">BKG88_07470</name>
</gene>
<evidence type="ECO:0000313" key="1">
    <source>
        <dbReference type="EMBL" id="OOF85497.1"/>
    </source>
</evidence>
<dbReference type="Proteomes" id="UP000189353">
    <property type="component" value="Unassembled WGS sequence"/>
</dbReference>
<dbReference type="EMBL" id="MLAI01000020">
    <property type="protein sequence ID" value="OOF85497.1"/>
    <property type="molecule type" value="Genomic_DNA"/>
</dbReference>
<comment type="caution">
    <text evidence="1">The sequence shown here is derived from an EMBL/GenBank/DDBJ whole genome shotgun (WGS) entry which is preliminary data.</text>
</comment>
<evidence type="ECO:0008006" key="3">
    <source>
        <dbReference type="Google" id="ProtNLM"/>
    </source>
</evidence>
<organism evidence="1 2">
    <name type="scientific">Rodentibacter ratti</name>
    <dbReference type="NCBI Taxonomy" id="1906745"/>
    <lineage>
        <taxon>Bacteria</taxon>
        <taxon>Pseudomonadati</taxon>
        <taxon>Pseudomonadota</taxon>
        <taxon>Gammaproteobacteria</taxon>
        <taxon>Pasteurellales</taxon>
        <taxon>Pasteurellaceae</taxon>
        <taxon>Rodentibacter</taxon>
    </lineage>
</organism>
<dbReference type="OrthoDB" id="9793188at2"/>
<evidence type="ECO:0000313" key="2">
    <source>
        <dbReference type="Proteomes" id="UP000189353"/>
    </source>
</evidence>
<accession>A0A1V3L6D4</accession>
<dbReference type="RefSeq" id="WP_077553178.1">
    <property type="nucleotide sequence ID" value="NZ_MLAI01000020.1"/>
</dbReference>
<name>A0A1V3L6D4_9PAST</name>